<dbReference type="PROSITE" id="PS51106">
    <property type="entry name" value="PTS_EIIC_TYPE_4"/>
    <property type="match status" value="1"/>
</dbReference>
<evidence type="ECO:0000256" key="3">
    <source>
        <dbReference type="ARBA" id="ARBA00022475"/>
    </source>
</evidence>
<feature type="transmembrane region" description="Helical" evidence="10">
    <location>
        <begin position="249"/>
        <end position="267"/>
    </location>
</feature>
<organism evidence="11 12">
    <name type="scientific">Lactobacillus amylovorus</name>
    <dbReference type="NCBI Taxonomy" id="1604"/>
    <lineage>
        <taxon>Bacteria</taxon>
        <taxon>Bacillati</taxon>
        <taxon>Bacillota</taxon>
        <taxon>Bacilli</taxon>
        <taxon>Lactobacillales</taxon>
        <taxon>Lactobacillaceae</taxon>
        <taxon>Lactobacillus</taxon>
    </lineage>
</organism>
<dbReference type="AlphaFoldDB" id="A0A5B8EGR6"/>
<evidence type="ECO:0000256" key="9">
    <source>
        <dbReference type="SAM" id="MobiDB-lite"/>
    </source>
</evidence>
<dbReference type="PANTHER" id="PTHR32502">
    <property type="entry name" value="N-ACETYLGALACTOSAMINE PERMEASE II COMPONENT-RELATED"/>
    <property type="match status" value="1"/>
</dbReference>
<evidence type="ECO:0000313" key="11">
    <source>
        <dbReference type="EMBL" id="QDD70896.1"/>
    </source>
</evidence>
<gene>
    <name evidence="11" type="ORF">DM298_08555</name>
</gene>
<dbReference type="Pfam" id="PF03609">
    <property type="entry name" value="EII-Sor"/>
    <property type="match status" value="1"/>
</dbReference>
<sequence>MAWWQILLITLYAGLQILDELQLYSGLNTPVGAGFIVGIIMGDLQTGLLIGASMQLMVLGVGTFGGASKIDATIGTVLATAFSVSIHGMSPQVAISSIAVPVATIMIQLDILARFTNTYFAHRIDHDIDNFNYKGIERNFLLGALPWSLSRAIPVFLALAFGRGLVQAIANALNGSWAWLGNGLALAGATLPAVGFAILLRYLPVKKHVAYLIMGFTITTLFTVLFTNIQTLGTGLAAASKGFTASFNGMPMLAIAMLGFALAILHYKRTIATAAPASATKQTVQKSSSSSNDEGEITDDEL</sequence>
<feature type="transmembrane region" description="Helical" evidence="10">
    <location>
        <begin position="93"/>
        <end position="113"/>
    </location>
</feature>
<accession>A0A5B8EGR6</accession>
<evidence type="ECO:0000256" key="2">
    <source>
        <dbReference type="ARBA" id="ARBA00022448"/>
    </source>
</evidence>
<reference evidence="11 12" key="1">
    <citation type="submission" date="2018-06" db="EMBL/GenBank/DDBJ databases">
        <title>Complete genome sequnece of Lactobacillus amylovorus PMRA3.</title>
        <authorList>
            <person name="Nam Y.-D."/>
            <person name="Chung W.-H."/>
            <person name="Park Y.S."/>
            <person name="Kang J."/>
        </authorList>
    </citation>
    <scope>NUCLEOTIDE SEQUENCE [LARGE SCALE GENOMIC DNA]</scope>
    <source>
        <strain evidence="11 12">PMRA3</strain>
    </source>
</reference>
<protein>
    <submittedName>
        <fullName evidence="11">PTS fructose transporter subunit IIC</fullName>
    </submittedName>
</protein>
<feature type="compositionally biased region" description="Acidic residues" evidence="9">
    <location>
        <begin position="293"/>
        <end position="302"/>
    </location>
</feature>
<comment type="subcellular location">
    <subcellularLocation>
        <location evidence="1">Cell membrane</location>
        <topology evidence="1">Multi-pass membrane protein</topology>
    </subcellularLocation>
</comment>
<feature type="region of interest" description="Disordered" evidence="9">
    <location>
        <begin position="280"/>
        <end position="302"/>
    </location>
</feature>
<proteinExistence type="predicted"/>
<keyword evidence="2" id="KW-0813">Transport</keyword>
<evidence type="ECO:0000256" key="10">
    <source>
        <dbReference type="SAM" id="Phobius"/>
    </source>
</evidence>
<feature type="transmembrane region" description="Helical" evidence="10">
    <location>
        <begin position="140"/>
        <end position="165"/>
    </location>
</feature>
<dbReference type="RefSeq" id="WP_139962438.1">
    <property type="nucleotide sequence ID" value="NZ_CP029754.1"/>
</dbReference>
<dbReference type="GO" id="GO:0005886">
    <property type="term" value="C:plasma membrane"/>
    <property type="evidence" value="ECO:0007669"/>
    <property type="project" value="UniProtKB-SubCell"/>
</dbReference>
<dbReference type="PANTHER" id="PTHR32502:SF28">
    <property type="entry name" value="PHOSPHOTRANSFERASE SYSTEM SUGAR-SPECIFIC EIIC COMPONENT"/>
    <property type="match status" value="1"/>
</dbReference>
<feature type="transmembrane region" description="Helical" evidence="10">
    <location>
        <begin position="31"/>
        <end position="58"/>
    </location>
</feature>
<keyword evidence="4" id="KW-0762">Sugar transport</keyword>
<evidence type="ECO:0000256" key="1">
    <source>
        <dbReference type="ARBA" id="ARBA00004651"/>
    </source>
</evidence>
<keyword evidence="6 10" id="KW-0812">Transmembrane</keyword>
<keyword evidence="8 10" id="KW-0472">Membrane</keyword>
<evidence type="ECO:0000256" key="7">
    <source>
        <dbReference type="ARBA" id="ARBA00022989"/>
    </source>
</evidence>
<evidence type="ECO:0000256" key="4">
    <source>
        <dbReference type="ARBA" id="ARBA00022597"/>
    </source>
</evidence>
<feature type="transmembrane region" description="Helical" evidence="10">
    <location>
        <begin position="209"/>
        <end position="229"/>
    </location>
</feature>
<keyword evidence="3" id="KW-1003">Cell membrane</keyword>
<dbReference type="GO" id="GO:0009401">
    <property type="term" value="P:phosphoenolpyruvate-dependent sugar phosphotransferase system"/>
    <property type="evidence" value="ECO:0007669"/>
    <property type="project" value="UniProtKB-KW"/>
</dbReference>
<evidence type="ECO:0000256" key="5">
    <source>
        <dbReference type="ARBA" id="ARBA00022683"/>
    </source>
</evidence>
<dbReference type="Proteomes" id="UP000312326">
    <property type="component" value="Chromosome"/>
</dbReference>
<feature type="transmembrane region" description="Helical" evidence="10">
    <location>
        <begin position="177"/>
        <end position="202"/>
    </location>
</feature>
<evidence type="ECO:0000256" key="8">
    <source>
        <dbReference type="ARBA" id="ARBA00023136"/>
    </source>
</evidence>
<dbReference type="EMBL" id="CP029754">
    <property type="protein sequence ID" value="QDD70896.1"/>
    <property type="molecule type" value="Genomic_DNA"/>
</dbReference>
<dbReference type="InterPro" id="IPR050303">
    <property type="entry name" value="GatZ_KbaZ_carbometab"/>
</dbReference>
<dbReference type="InterPro" id="IPR004700">
    <property type="entry name" value="PTS_IIC_man"/>
</dbReference>
<evidence type="ECO:0000313" key="12">
    <source>
        <dbReference type="Proteomes" id="UP000312326"/>
    </source>
</evidence>
<name>A0A5B8EGR6_LACAM</name>
<evidence type="ECO:0000256" key="6">
    <source>
        <dbReference type="ARBA" id="ARBA00022692"/>
    </source>
</evidence>
<keyword evidence="5" id="KW-0598">Phosphotransferase system</keyword>
<keyword evidence="7 10" id="KW-1133">Transmembrane helix</keyword>